<dbReference type="PANTHER" id="PTHR22691:SF8">
    <property type="entry name" value="PROTEIN SPT2 HOMOLOG"/>
    <property type="match status" value="1"/>
</dbReference>
<evidence type="ECO:0000256" key="1">
    <source>
        <dbReference type="ARBA" id="ARBA00006461"/>
    </source>
</evidence>
<feature type="compositionally biased region" description="Basic and acidic residues" evidence="3">
    <location>
        <begin position="112"/>
        <end position="123"/>
    </location>
</feature>
<feature type="compositionally biased region" description="Low complexity" evidence="3">
    <location>
        <begin position="353"/>
        <end position="378"/>
    </location>
</feature>
<feature type="compositionally biased region" description="Basic and acidic residues" evidence="3">
    <location>
        <begin position="30"/>
        <end position="97"/>
    </location>
</feature>
<feature type="region of interest" description="Disordered" evidence="3">
    <location>
        <begin position="473"/>
        <end position="505"/>
    </location>
</feature>
<feature type="region of interest" description="Disordered" evidence="3">
    <location>
        <begin position="223"/>
        <end position="428"/>
    </location>
</feature>
<dbReference type="AlphaFoldDB" id="A0A9P3LIV4"/>
<protein>
    <recommendedName>
        <fullName evidence="6">SPT2-domain-containing protein</fullName>
    </recommendedName>
</protein>
<keyword evidence="5" id="KW-1185">Reference proteome</keyword>
<evidence type="ECO:0000313" key="5">
    <source>
        <dbReference type="Proteomes" id="UP000703269"/>
    </source>
</evidence>
<sequence length="505" mass="54386">MSAMNSFAALMALSASQTKQSEAQVQSQLAERKRREAQKRKDLEEKERKEREMEQKLRARALEEAQRAKEREQQLEAARRAKEATLKKKEGEQRDALRYGPKKTYPSSSSAARDEVRRRRLPDSDDEGGSALTREEKRQMRLQRELNYGAGTARRAVGGYKKSGRRLAGGAVDIDATAAAGSNGSGQYRSVKERLAHEPPGLIKLNVNKRDTRTIDEILQDRAKARNKTLAGDEAKQFDDWFGKGKSKAGSTAPPSPPSSIFSSRSNSPARAGPSESKVPSNVVSRSSKSLSGTPPVATQPSAGAPRLSYASKPATPALPAKGSGVQVKAVGGSRPADRPSANGVSTPKPANGRAAGVKAGASSSRAAAARPGATALRQTGASSSKLNGAGAHKKRGRSPSLSPSPPPAKRRSVPPPGGGGGGGNSISAEIWKIFGKDRNAYVARDVYSDDEDMEAGARDLESEELYSAKIARREDELAMEEERRHEEEKRRRKQKDFKEKRGAI</sequence>
<dbReference type="EMBL" id="BPQB01000061">
    <property type="protein sequence ID" value="GJE96568.1"/>
    <property type="molecule type" value="Genomic_DNA"/>
</dbReference>
<dbReference type="GO" id="GO:0006334">
    <property type="term" value="P:nucleosome assembly"/>
    <property type="evidence" value="ECO:0007669"/>
    <property type="project" value="TreeGrafter"/>
</dbReference>
<feature type="compositionally biased region" description="Pro residues" evidence="3">
    <location>
        <begin position="403"/>
        <end position="418"/>
    </location>
</feature>
<dbReference type="OrthoDB" id="6259853at2759"/>
<dbReference type="Pfam" id="PF08243">
    <property type="entry name" value="SPT2"/>
    <property type="match status" value="1"/>
</dbReference>
<comment type="similarity">
    <text evidence="1">Belongs to the SPT2 family.</text>
</comment>
<dbReference type="GO" id="GO:0005730">
    <property type="term" value="C:nucleolus"/>
    <property type="evidence" value="ECO:0007669"/>
    <property type="project" value="TreeGrafter"/>
</dbReference>
<dbReference type="SMART" id="SM00784">
    <property type="entry name" value="SPT2"/>
    <property type="match status" value="1"/>
</dbReference>
<name>A0A9P3LIV4_9APHY</name>
<proteinExistence type="inferred from homology"/>
<comment type="caution">
    <text evidence="4">The sequence shown here is derived from an EMBL/GenBank/DDBJ whole genome shotgun (WGS) entry which is preliminary data.</text>
</comment>
<feature type="region of interest" description="Disordered" evidence="3">
    <location>
        <begin position="13"/>
        <end position="151"/>
    </location>
</feature>
<evidence type="ECO:0008006" key="6">
    <source>
        <dbReference type="Google" id="ProtNLM"/>
    </source>
</evidence>
<organism evidence="4 5">
    <name type="scientific">Phanerochaete sordida</name>
    <dbReference type="NCBI Taxonomy" id="48140"/>
    <lineage>
        <taxon>Eukaryota</taxon>
        <taxon>Fungi</taxon>
        <taxon>Dikarya</taxon>
        <taxon>Basidiomycota</taxon>
        <taxon>Agaricomycotina</taxon>
        <taxon>Agaricomycetes</taxon>
        <taxon>Polyporales</taxon>
        <taxon>Phanerochaetaceae</taxon>
        <taxon>Phanerochaete</taxon>
    </lineage>
</organism>
<feature type="region of interest" description="Disordered" evidence="3">
    <location>
        <begin position="177"/>
        <end position="196"/>
    </location>
</feature>
<dbReference type="GO" id="GO:0006360">
    <property type="term" value="P:transcription by RNA polymerase I"/>
    <property type="evidence" value="ECO:0007669"/>
    <property type="project" value="TreeGrafter"/>
</dbReference>
<feature type="compositionally biased region" description="Low complexity" evidence="3">
    <location>
        <begin position="248"/>
        <end position="270"/>
    </location>
</feature>
<reference evidence="4 5" key="1">
    <citation type="submission" date="2021-08" db="EMBL/GenBank/DDBJ databases">
        <title>Draft Genome Sequence of Phanerochaete sordida strain YK-624.</title>
        <authorList>
            <person name="Mori T."/>
            <person name="Dohra H."/>
            <person name="Suzuki T."/>
            <person name="Kawagishi H."/>
            <person name="Hirai H."/>
        </authorList>
    </citation>
    <scope>NUCLEOTIDE SEQUENCE [LARGE SCALE GENOMIC DNA]</scope>
    <source>
        <strain evidence="4 5">YK-624</strain>
    </source>
</reference>
<feature type="compositionally biased region" description="Polar residues" evidence="3">
    <location>
        <begin position="14"/>
        <end position="29"/>
    </location>
</feature>
<gene>
    <name evidence="4" type="ORF">PsYK624_127660</name>
</gene>
<feature type="compositionally biased region" description="Basic and acidic residues" evidence="3">
    <location>
        <begin position="133"/>
        <end position="144"/>
    </location>
</feature>
<dbReference type="PANTHER" id="PTHR22691">
    <property type="entry name" value="YEAST SPT2-RELATED"/>
    <property type="match status" value="1"/>
</dbReference>
<dbReference type="GO" id="GO:0042393">
    <property type="term" value="F:histone binding"/>
    <property type="evidence" value="ECO:0007669"/>
    <property type="project" value="TreeGrafter"/>
</dbReference>
<keyword evidence="2" id="KW-0175">Coiled coil</keyword>
<feature type="compositionally biased region" description="Low complexity" evidence="3">
    <location>
        <begin position="277"/>
        <end position="292"/>
    </location>
</feature>
<accession>A0A9P3LIV4</accession>
<dbReference type="InterPro" id="IPR013256">
    <property type="entry name" value="Chromatin_SPT2"/>
</dbReference>
<evidence type="ECO:0000256" key="2">
    <source>
        <dbReference type="ARBA" id="ARBA00023054"/>
    </source>
</evidence>
<feature type="compositionally biased region" description="Basic and acidic residues" evidence="3">
    <location>
        <begin position="231"/>
        <end position="243"/>
    </location>
</feature>
<dbReference type="Proteomes" id="UP000703269">
    <property type="component" value="Unassembled WGS sequence"/>
</dbReference>
<evidence type="ECO:0000313" key="4">
    <source>
        <dbReference type="EMBL" id="GJE96568.1"/>
    </source>
</evidence>
<feature type="compositionally biased region" description="Basic and acidic residues" evidence="3">
    <location>
        <begin position="473"/>
        <end position="490"/>
    </location>
</feature>
<evidence type="ECO:0000256" key="3">
    <source>
        <dbReference type="SAM" id="MobiDB-lite"/>
    </source>
</evidence>
<dbReference type="GO" id="GO:0003677">
    <property type="term" value="F:DNA binding"/>
    <property type="evidence" value="ECO:0007669"/>
    <property type="project" value="TreeGrafter"/>
</dbReference>